<keyword evidence="4" id="KW-0175">Coiled coil</keyword>
<protein>
    <submittedName>
        <fullName evidence="6">Si:dkeyp-69e1.8</fullName>
    </submittedName>
</protein>
<dbReference type="PROSITE" id="PS51720">
    <property type="entry name" value="G_AIG1"/>
    <property type="match status" value="1"/>
</dbReference>
<organism evidence="6 7">
    <name type="scientific">Neogobius melanostomus</name>
    <name type="common">round goby</name>
    <dbReference type="NCBI Taxonomy" id="47308"/>
    <lineage>
        <taxon>Eukaryota</taxon>
        <taxon>Metazoa</taxon>
        <taxon>Chordata</taxon>
        <taxon>Craniata</taxon>
        <taxon>Vertebrata</taxon>
        <taxon>Euteleostomi</taxon>
        <taxon>Actinopterygii</taxon>
        <taxon>Neopterygii</taxon>
        <taxon>Teleostei</taxon>
        <taxon>Neoteleostei</taxon>
        <taxon>Acanthomorphata</taxon>
        <taxon>Gobiaria</taxon>
        <taxon>Gobiiformes</taxon>
        <taxon>Gobioidei</taxon>
        <taxon>Gobiidae</taxon>
        <taxon>Benthophilinae</taxon>
        <taxon>Neogobiini</taxon>
        <taxon>Neogobius</taxon>
    </lineage>
</organism>
<evidence type="ECO:0000313" key="6">
    <source>
        <dbReference type="Ensembl" id="ENSNMLP00000019441.1"/>
    </source>
</evidence>
<evidence type="ECO:0000313" key="7">
    <source>
        <dbReference type="Proteomes" id="UP000694523"/>
    </source>
</evidence>
<evidence type="ECO:0000256" key="3">
    <source>
        <dbReference type="ARBA" id="ARBA00023134"/>
    </source>
</evidence>
<comment type="similarity">
    <text evidence="1">Belongs to the TRAFAC class TrmE-Era-EngA-EngB-Septin-like GTPase superfamily. AIG1/Toc34/Toc159-like paraseptin GTPase family. IAN subfamily.</text>
</comment>
<dbReference type="Pfam" id="PF04548">
    <property type="entry name" value="AIG1"/>
    <property type="match status" value="1"/>
</dbReference>
<reference evidence="6" key="2">
    <citation type="submission" date="2025-09" db="UniProtKB">
        <authorList>
            <consortium name="Ensembl"/>
        </authorList>
    </citation>
    <scope>IDENTIFICATION</scope>
</reference>
<dbReference type="AlphaFoldDB" id="A0A8C6TEV5"/>
<evidence type="ECO:0000256" key="2">
    <source>
        <dbReference type="ARBA" id="ARBA00022741"/>
    </source>
</evidence>
<feature type="domain" description="AIG1-type G" evidence="5">
    <location>
        <begin position="8"/>
        <end position="207"/>
    </location>
</feature>
<evidence type="ECO:0000256" key="4">
    <source>
        <dbReference type="SAM" id="Coils"/>
    </source>
</evidence>
<feature type="coiled-coil region" evidence="4">
    <location>
        <begin position="172"/>
        <end position="223"/>
    </location>
</feature>
<keyword evidence="2" id="KW-0547">Nucleotide-binding</keyword>
<dbReference type="InterPro" id="IPR045058">
    <property type="entry name" value="GIMA/IAN/Toc"/>
</dbReference>
<reference evidence="6" key="1">
    <citation type="submission" date="2025-08" db="UniProtKB">
        <authorList>
            <consortium name="Ensembl"/>
        </authorList>
    </citation>
    <scope>IDENTIFICATION</scope>
</reference>
<keyword evidence="3" id="KW-0342">GTP-binding</keyword>
<dbReference type="InterPro" id="IPR006703">
    <property type="entry name" value="G_AIG1"/>
</dbReference>
<dbReference type="SUPFAM" id="SSF52540">
    <property type="entry name" value="P-loop containing nucleoside triphosphate hydrolases"/>
    <property type="match status" value="1"/>
</dbReference>
<dbReference type="Gene3D" id="3.40.50.300">
    <property type="entry name" value="P-loop containing nucleotide triphosphate hydrolases"/>
    <property type="match status" value="1"/>
</dbReference>
<accession>A0A8C6TEV5</accession>
<evidence type="ECO:0000256" key="1">
    <source>
        <dbReference type="ARBA" id="ARBA00008535"/>
    </source>
</evidence>
<evidence type="ECO:0000259" key="5">
    <source>
        <dbReference type="PROSITE" id="PS51720"/>
    </source>
</evidence>
<proteinExistence type="inferred from homology"/>
<dbReference type="FunFam" id="3.40.50.300:FF:002274">
    <property type="entry name" value="Si:dkeyp-69e1.8"/>
    <property type="match status" value="1"/>
</dbReference>
<dbReference type="Proteomes" id="UP000694523">
    <property type="component" value="Unplaced"/>
</dbReference>
<dbReference type="Ensembl" id="ENSNMLT00000021851.1">
    <property type="protein sequence ID" value="ENSNMLP00000019441.1"/>
    <property type="gene ID" value="ENSNMLG00000012775.1"/>
</dbReference>
<dbReference type="PANTHER" id="PTHR10903">
    <property type="entry name" value="GTPASE, IMAP FAMILY MEMBER-RELATED"/>
    <property type="match status" value="1"/>
</dbReference>
<keyword evidence="7" id="KW-1185">Reference proteome</keyword>
<name>A0A8C6TEV5_9GOBI</name>
<dbReference type="GO" id="GO:0005525">
    <property type="term" value="F:GTP binding"/>
    <property type="evidence" value="ECO:0007669"/>
    <property type="project" value="UniProtKB-KW"/>
</dbReference>
<sequence>MATSCRLEAELRLVVLGRAGAGKTSTVSTIMGLEQDGAALIQEECSKHAGQAAGRQVTVVSSSDWFGSACIPEDRKRQLCSLLALSSPGPHAFLLCVPLNQPADGEAKALDVLEQLLGPAAVQNNTVVLFTHTEELDPEERLEEYLLTWRKDLTELVKRCGDHYHTLEAQGKTETEEAVRELLDKVDQAVNESGMEHFSCQLYQDVEEQIQKRQEEILKQRQADGLNIDTEDLEAVRREAERGVEDLDLNVDALFPCSDVPVSRSFLWRLWDMLSGWLWRLPKLVRREALLGALVSLFVGGQLVEP</sequence>
<dbReference type="PANTHER" id="PTHR10903:SF167">
    <property type="entry name" value="GTPASE IMAP FAMILY MEMBER 6-RELATED"/>
    <property type="match status" value="1"/>
</dbReference>
<dbReference type="InterPro" id="IPR027417">
    <property type="entry name" value="P-loop_NTPase"/>
</dbReference>